<sequence>MSEHSVPSLSALLPAPAAPQPPSATWRRPALRAARVLLSCLLGYGLLWAASAGGMLALSQWARHDAPAGHRTPAGINHFLRVDAKLYRGSAPTAAGYRELADDGVTTVVDLRAEDLSARELALPAHAGLTAVRLPVRDGQTPTEHQVDTFLRVVRDAPGPVFVHCGAGVGRTGAMTAAYLVRTGQATSGRAALRTVAVGPPSIEQVYYVLHAGRHTSAQPPLLVSGISRLLDAPRRIAASL</sequence>
<dbReference type="GO" id="GO:0016787">
    <property type="term" value="F:hydrolase activity"/>
    <property type="evidence" value="ECO:0007669"/>
    <property type="project" value="UniProtKB-KW"/>
</dbReference>
<evidence type="ECO:0000313" key="7">
    <source>
        <dbReference type="Proteomes" id="UP000199341"/>
    </source>
</evidence>
<dbReference type="Pfam" id="PF22785">
    <property type="entry name" value="Tc-R-P"/>
    <property type="match status" value="1"/>
</dbReference>
<dbReference type="RefSeq" id="WP_245771735.1">
    <property type="nucleotide sequence ID" value="NZ_FNIE01000016.1"/>
</dbReference>
<dbReference type="InterPro" id="IPR016130">
    <property type="entry name" value="Tyr_Pase_AS"/>
</dbReference>
<dbReference type="SUPFAM" id="SSF52799">
    <property type="entry name" value="(Phosphotyrosine protein) phosphatases II"/>
    <property type="match status" value="1"/>
</dbReference>
<evidence type="ECO:0000256" key="2">
    <source>
        <dbReference type="SAM" id="MobiDB-lite"/>
    </source>
</evidence>
<dbReference type="SMART" id="SM00195">
    <property type="entry name" value="DSPc"/>
    <property type="match status" value="1"/>
</dbReference>
<dbReference type="Proteomes" id="UP000199341">
    <property type="component" value="Unassembled WGS sequence"/>
</dbReference>
<keyword evidence="3" id="KW-0472">Membrane</keyword>
<evidence type="ECO:0000259" key="4">
    <source>
        <dbReference type="PROSITE" id="PS50054"/>
    </source>
</evidence>
<feature type="domain" description="Tyrosine specific protein phosphatases" evidence="5">
    <location>
        <begin position="148"/>
        <end position="181"/>
    </location>
</feature>
<feature type="domain" description="Tyrosine-protein phosphatase" evidence="4">
    <location>
        <begin position="78"/>
        <end position="222"/>
    </location>
</feature>
<name>A0A1H0PMM0_9ACTN</name>
<accession>A0A1H0PMM0</accession>
<dbReference type="InterPro" id="IPR050561">
    <property type="entry name" value="PTP"/>
</dbReference>
<evidence type="ECO:0000313" key="6">
    <source>
        <dbReference type="EMBL" id="SDP06362.1"/>
    </source>
</evidence>
<reference evidence="6 7" key="1">
    <citation type="submission" date="2016-10" db="EMBL/GenBank/DDBJ databases">
        <authorList>
            <person name="de Groot N.N."/>
        </authorList>
    </citation>
    <scope>NUCLEOTIDE SEQUENCE [LARGE SCALE GENOMIC DNA]</scope>
    <source>
        <strain evidence="6 7">CGMCC 4.2022</strain>
    </source>
</reference>
<keyword evidence="7" id="KW-1185">Reference proteome</keyword>
<feature type="transmembrane region" description="Helical" evidence="3">
    <location>
        <begin position="33"/>
        <end position="58"/>
    </location>
</feature>
<dbReference type="Gene3D" id="3.90.190.10">
    <property type="entry name" value="Protein tyrosine phosphatase superfamily"/>
    <property type="match status" value="1"/>
</dbReference>
<gene>
    <name evidence="6" type="ORF">SAMN05216259_116112</name>
</gene>
<dbReference type="InterPro" id="IPR000387">
    <property type="entry name" value="Tyr_Pase_dom"/>
</dbReference>
<dbReference type="PANTHER" id="PTHR23339">
    <property type="entry name" value="TYROSINE SPECIFIC PROTEIN PHOSPHATASE AND DUAL SPECIFICITY PROTEIN PHOSPHATASE"/>
    <property type="match status" value="1"/>
</dbReference>
<dbReference type="PROSITE" id="PS00383">
    <property type="entry name" value="TYR_PHOSPHATASE_1"/>
    <property type="match status" value="1"/>
</dbReference>
<dbReference type="AlphaFoldDB" id="A0A1H0PMM0"/>
<dbReference type="InterPro" id="IPR029021">
    <property type="entry name" value="Prot-tyrosine_phosphatase-like"/>
</dbReference>
<protein>
    <submittedName>
        <fullName evidence="6">Dual specificity phosphatase, catalytic domain</fullName>
    </submittedName>
</protein>
<dbReference type="PROSITE" id="PS50056">
    <property type="entry name" value="TYR_PHOSPHATASE_2"/>
    <property type="match status" value="1"/>
</dbReference>
<dbReference type="InterPro" id="IPR020422">
    <property type="entry name" value="TYR_PHOSPHATASE_DUAL_dom"/>
</dbReference>
<evidence type="ECO:0000256" key="3">
    <source>
        <dbReference type="SAM" id="Phobius"/>
    </source>
</evidence>
<organism evidence="6 7">
    <name type="scientific">Actinacidiphila guanduensis</name>
    <dbReference type="NCBI Taxonomy" id="310781"/>
    <lineage>
        <taxon>Bacteria</taxon>
        <taxon>Bacillati</taxon>
        <taxon>Actinomycetota</taxon>
        <taxon>Actinomycetes</taxon>
        <taxon>Kitasatosporales</taxon>
        <taxon>Streptomycetaceae</taxon>
        <taxon>Actinacidiphila</taxon>
    </lineage>
</organism>
<dbReference type="EMBL" id="FNIE01000016">
    <property type="protein sequence ID" value="SDP06362.1"/>
    <property type="molecule type" value="Genomic_DNA"/>
</dbReference>
<dbReference type="STRING" id="310781.SAMN05216259_116112"/>
<keyword evidence="3" id="KW-1133">Transmembrane helix</keyword>
<dbReference type="PROSITE" id="PS50054">
    <property type="entry name" value="TYR_PHOSPHATASE_DUAL"/>
    <property type="match status" value="1"/>
</dbReference>
<keyword evidence="3" id="KW-0812">Transmembrane</keyword>
<evidence type="ECO:0000259" key="5">
    <source>
        <dbReference type="PROSITE" id="PS50056"/>
    </source>
</evidence>
<keyword evidence="1" id="KW-0378">Hydrolase</keyword>
<evidence type="ECO:0000256" key="1">
    <source>
        <dbReference type="ARBA" id="ARBA00022801"/>
    </source>
</evidence>
<proteinExistence type="predicted"/>
<feature type="region of interest" description="Disordered" evidence="2">
    <location>
        <begin position="1"/>
        <end position="25"/>
    </location>
</feature>